<dbReference type="Proteomes" id="UP000001056">
    <property type="component" value="Unassembled WGS sequence"/>
</dbReference>
<dbReference type="InterPro" id="IPR000727">
    <property type="entry name" value="T_SNARE_dom"/>
</dbReference>
<keyword evidence="5" id="KW-1185">Reference proteome</keyword>
<dbReference type="STRING" id="306901.Q2H8Q0"/>
<dbReference type="InterPro" id="IPR036871">
    <property type="entry name" value="PX_dom_sf"/>
</dbReference>
<dbReference type="InParanoid" id="Q2H8Q0"/>
<dbReference type="OMA" id="QASVRSW"/>
<dbReference type="Gene3D" id="3.30.1520.10">
    <property type="entry name" value="Phox-like domain"/>
    <property type="match status" value="1"/>
</dbReference>
<name>Q2H8Q0_CHAGB</name>
<dbReference type="eggNOG" id="ENOG502RXJQ">
    <property type="taxonomic scope" value="Eukaryota"/>
</dbReference>
<evidence type="ECO:0000313" key="5">
    <source>
        <dbReference type="Proteomes" id="UP000001056"/>
    </source>
</evidence>
<dbReference type="EMBL" id="CH408030">
    <property type="protein sequence ID" value="EAQ91469.1"/>
    <property type="molecule type" value="Genomic_DNA"/>
</dbReference>
<evidence type="ECO:0000256" key="1">
    <source>
        <dbReference type="SAM" id="MobiDB-lite"/>
    </source>
</evidence>
<dbReference type="OrthoDB" id="428895at2759"/>
<evidence type="ECO:0000259" key="3">
    <source>
        <dbReference type="PROSITE" id="PS50195"/>
    </source>
</evidence>
<dbReference type="VEuPathDB" id="FungiDB:CHGG_03404"/>
<dbReference type="InterPro" id="IPR001683">
    <property type="entry name" value="PX_dom"/>
</dbReference>
<dbReference type="GO" id="GO:0035091">
    <property type="term" value="F:phosphatidylinositol binding"/>
    <property type="evidence" value="ECO:0007669"/>
    <property type="project" value="InterPro"/>
</dbReference>
<dbReference type="SMART" id="SM00397">
    <property type="entry name" value="t_SNARE"/>
    <property type="match status" value="1"/>
</dbReference>
<evidence type="ECO:0008006" key="6">
    <source>
        <dbReference type="Google" id="ProtNLM"/>
    </source>
</evidence>
<dbReference type="SUPFAM" id="SSF58038">
    <property type="entry name" value="SNARE fusion complex"/>
    <property type="match status" value="1"/>
</dbReference>
<accession>Q2H8Q0</accession>
<dbReference type="PROSITE" id="PS50192">
    <property type="entry name" value="T_SNARE"/>
    <property type="match status" value="1"/>
</dbReference>
<dbReference type="CDD" id="cd15858">
    <property type="entry name" value="SNARE_VAM7"/>
    <property type="match status" value="1"/>
</dbReference>
<feature type="compositionally biased region" description="Basic residues" evidence="1">
    <location>
        <begin position="86"/>
        <end position="107"/>
    </location>
</feature>
<protein>
    <recommendedName>
        <fullName evidence="6">t-SNARE coiled-coil homology domain-containing protein</fullName>
    </recommendedName>
</protein>
<feature type="domain" description="PX" evidence="3">
    <location>
        <begin position="5"/>
        <end position="121"/>
    </location>
</feature>
<evidence type="ECO:0000313" key="4">
    <source>
        <dbReference type="EMBL" id="EAQ91469.1"/>
    </source>
</evidence>
<feature type="region of interest" description="Disordered" evidence="1">
    <location>
        <begin position="76"/>
        <end position="107"/>
    </location>
</feature>
<reference evidence="5" key="1">
    <citation type="journal article" date="2015" name="Genome Announc.">
        <title>Draft genome sequence of the cellulolytic fungus Chaetomium globosum.</title>
        <authorList>
            <person name="Cuomo C.A."/>
            <person name="Untereiner W.A."/>
            <person name="Ma L.-J."/>
            <person name="Grabherr M."/>
            <person name="Birren B.W."/>
        </authorList>
    </citation>
    <scope>NUCLEOTIDE SEQUENCE [LARGE SCALE GENOMIC DNA]</scope>
    <source>
        <strain evidence="5">ATCC 6205 / CBS 148.51 / DSM 1962 / NBRC 6347 / NRRL 1970</strain>
    </source>
</reference>
<evidence type="ECO:0000259" key="2">
    <source>
        <dbReference type="PROSITE" id="PS50192"/>
    </source>
</evidence>
<dbReference type="AlphaFoldDB" id="Q2H8Q0"/>
<organism evidence="4 5">
    <name type="scientific">Chaetomium globosum (strain ATCC 6205 / CBS 148.51 / DSM 1962 / NBRC 6347 / NRRL 1970)</name>
    <name type="common">Soil fungus</name>
    <dbReference type="NCBI Taxonomy" id="306901"/>
    <lineage>
        <taxon>Eukaryota</taxon>
        <taxon>Fungi</taxon>
        <taxon>Dikarya</taxon>
        <taxon>Ascomycota</taxon>
        <taxon>Pezizomycotina</taxon>
        <taxon>Sordariomycetes</taxon>
        <taxon>Sordariomycetidae</taxon>
        <taxon>Sordariales</taxon>
        <taxon>Chaetomiaceae</taxon>
        <taxon>Chaetomium</taxon>
    </lineage>
</organism>
<dbReference type="Gene3D" id="1.20.5.110">
    <property type="match status" value="1"/>
</dbReference>
<proteinExistence type="predicted"/>
<dbReference type="PROSITE" id="PS50195">
    <property type="entry name" value="PX"/>
    <property type="match status" value="1"/>
</dbReference>
<dbReference type="HOGENOM" id="CLU_033748_2_0_1"/>
<gene>
    <name evidence="4" type="ORF">CHGG_03404</name>
</gene>
<sequence length="345" mass="38044">MAPPLEISIPSTSLHTPTDNTKPYTLYNITIRLPLRSFVVQKRYSDFAALHQSLTSLVGAPPPSPLPRKILVPLHRRLPRTDRAAPRRPRTLPARRRRAPRPPLARHPRVARVSDLSATTYWGADWEATRAPLVDLNKELKRELGVARAALAMREHACSGGEREVREAEAQARRALVKAGSLLGPLEEGLRVMKESGRLGGGEFTRRRDAVEAAKYEKGLLDQLAAALATRGSGSGGGKEQSGSDRVKLVGTRRPVGRTIGAPLPETEETRELDNEGVLQRQKVVTQEQDQRVSELGAVVHRLNQLGTAINDEVIYQNGMLDQANEAADTLDRKLRVANRRAKNL</sequence>
<dbReference type="SUPFAM" id="SSF64268">
    <property type="entry name" value="PX domain"/>
    <property type="match status" value="1"/>
</dbReference>
<dbReference type="RefSeq" id="XP_001229920.1">
    <property type="nucleotide sequence ID" value="XM_001229919.1"/>
</dbReference>
<feature type="domain" description="T-SNARE coiled-coil homology" evidence="2">
    <location>
        <begin position="283"/>
        <end position="345"/>
    </location>
</feature>
<dbReference type="GeneID" id="4389787"/>